<evidence type="ECO:0000313" key="4">
    <source>
        <dbReference type="Proteomes" id="UP000799750"/>
    </source>
</evidence>
<keyword evidence="1" id="KW-0175">Coiled coil</keyword>
<evidence type="ECO:0000313" key="3">
    <source>
        <dbReference type="EMBL" id="KAF2491131.1"/>
    </source>
</evidence>
<evidence type="ECO:0000256" key="2">
    <source>
        <dbReference type="SAM" id="MobiDB-lite"/>
    </source>
</evidence>
<dbReference type="Proteomes" id="UP000799750">
    <property type="component" value="Unassembled WGS sequence"/>
</dbReference>
<feature type="compositionally biased region" description="Low complexity" evidence="2">
    <location>
        <begin position="41"/>
        <end position="52"/>
    </location>
</feature>
<gene>
    <name evidence="3" type="ORF">BU16DRAFT_595905</name>
</gene>
<dbReference type="OrthoDB" id="3946003at2759"/>
<sequence length="379" mass="43166">MSTLGSRCSEVVKQGLESLRSLFAEEDALPVAQHDAHPRSETSSPIETISSPQAAQEQDTPQSSPKLSVPHNGRWIFAVEEETDYTFGPARMIEAFDHGHSCAAMLLSFGLSQKIKAALNDRRSLQDWHIQVQLQREHIAARDGELNASFFRQDIQLEKLEIAARKMGDDVSAELQQKMKELQASRRDITVQRAKLEEEEKRIDDRWQMALSQQRVLREEVDVILEDVFVNCQLLQEPQDPSFGQHNAYPPVARRSCVQGDDDSDYLAPGDITYPEDTGKAVLYPENTREAARYPENTRETEDSPTAHLERDGANPSRKRIHDWLDNSGGESISPPPPSEPEMDHWSVDSDKRFESVSVLAEEPLRKKIDWWRQKTRQD</sequence>
<feature type="coiled-coil region" evidence="1">
    <location>
        <begin position="172"/>
        <end position="202"/>
    </location>
</feature>
<name>A0A6A6QG20_9PEZI</name>
<feature type="compositionally biased region" description="Basic and acidic residues" evidence="2">
    <location>
        <begin position="287"/>
        <end position="302"/>
    </location>
</feature>
<organism evidence="3 4">
    <name type="scientific">Lophium mytilinum</name>
    <dbReference type="NCBI Taxonomy" id="390894"/>
    <lineage>
        <taxon>Eukaryota</taxon>
        <taxon>Fungi</taxon>
        <taxon>Dikarya</taxon>
        <taxon>Ascomycota</taxon>
        <taxon>Pezizomycotina</taxon>
        <taxon>Dothideomycetes</taxon>
        <taxon>Pleosporomycetidae</taxon>
        <taxon>Mytilinidiales</taxon>
        <taxon>Mytilinidiaceae</taxon>
        <taxon>Lophium</taxon>
    </lineage>
</organism>
<accession>A0A6A6QG20</accession>
<evidence type="ECO:0000256" key="1">
    <source>
        <dbReference type="SAM" id="Coils"/>
    </source>
</evidence>
<feature type="region of interest" description="Disordered" evidence="2">
    <location>
        <begin position="259"/>
        <end position="349"/>
    </location>
</feature>
<reference evidence="3" key="1">
    <citation type="journal article" date="2020" name="Stud. Mycol.">
        <title>101 Dothideomycetes genomes: a test case for predicting lifestyles and emergence of pathogens.</title>
        <authorList>
            <person name="Haridas S."/>
            <person name="Albert R."/>
            <person name="Binder M."/>
            <person name="Bloem J."/>
            <person name="Labutti K."/>
            <person name="Salamov A."/>
            <person name="Andreopoulos B."/>
            <person name="Baker S."/>
            <person name="Barry K."/>
            <person name="Bills G."/>
            <person name="Bluhm B."/>
            <person name="Cannon C."/>
            <person name="Castanera R."/>
            <person name="Culley D."/>
            <person name="Daum C."/>
            <person name="Ezra D."/>
            <person name="Gonzalez J."/>
            <person name="Henrissat B."/>
            <person name="Kuo A."/>
            <person name="Liang C."/>
            <person name="Lipzen A."/>
            <person name="Lutzoni F."/>
            <person name="Magnuson J."/>
            <person name="Mondo S."/>
            <person name="Nolan M."/>
            <person name="Ohm R."/>
            <person name="Pangilinan J."/>
            <person name="Park H.-J."/>
            <person name="Ramirez L."/>
            <person name="Alfaro M."/>
            <person name="Sun H."/>
            <person name="Tritt A."/>
            <person name="Yoshinaga Y."/>
            <person name="Zwiers L.-H."/>
            <person name="Turgeon B."/>
            <person name="Goodwin S."/>
            <person name="Spatafora J."/>
            <person name="Crous P."/>
            <person name="Grigoriev I."/>
        </authorList>
    </citation>
    <scope>NUCLEOTIDE SEQUENCE</scope>
    <source>
        <strain evidence="3">CBS 269.34</strain>
    </source>
</reference>
<dbReference type="AlphaFoldDB" id="A0A6A6QG20"/>
<proteinExistence type="predicted"/>
<keyword evidence="4" id="KW-1185">Reference proteome</keyword>
<protein>
    <submittedName>
        <fullName evidence="3">Uncharacterized protein</fullName>
    </submittedName>
</protein>
<dbReference type="EMBL" id="MU004196">
    <property type="protein sequence ID" value="KAF2491131.1"/>
    <property type="molecule type" value="Genomic_DNA"/>
</dbReference>
<feature type="region of interest" description="Disordered" evidence="2">
    <location>
        <begin position="29"/>
        <end position="69"/>
    </location>
</feature>
<feature type="compositionally biased region" description="Polar residues" evidence="2">
    <location>
        <begin position="53"/>
        <end position="66"/>
    </location>
</feature>